<dbReference type="SUPFAM" id="SSF81383">
    <property type="entry name" value="F-box domain"/>
    <property type="match status" value="1"/>
</dbReference>
<evidence type="ECO:0000313" key="4">
    <source>
        <dbReference type="Proteomes" id="UP001307849"/>
    </source>
</evidence>
<dbReference type="Proteomes" id="UP001307849">
    <property type="component" value="Unassembled WGS sequence"/>
</dbReference>
<dbReference type="Pfam" id="PF12937">
    <property type="entry name" value="F-box-like"/>
    <property type="match status" value="1"/>
</dbReference>
<comment type="caution">
    <text evidence="3">The sequence shown here is derived from an EMBL/GenBank/DDBJ whole genome shotgun (WGS) entry which is preliminary data.</text>
</comment>
<dbReference type="EMBL" id="JAVHJM010000005">
    <property type="protein sequence ID" value="KAK6513708.1"/>
    <property type="molecule type" value="Genomic_DNA"/>
</dbReference>
<dbReference type="InterPro" id="IPR001810">
    <property type="entry name" value="F-box_dom"/>
</dbReference>
<proteinExistence type="predicted"/>
<dbReference type="InterPro" id="IPR036047">
    <property type="entry name" value="F-box-like_dom_sf"/>
</dbReference>
<accession>A0AAN8RXY7</accession>
<feature type="region of interest" description="Disordered" evidence="1">
    <location>
        <begin position="643"/>
        <end position="669"/>
    </location>
</feature>
<evidence type="ECO:0000256" key="1">
    <source>
        <dbReference type="SAM" id="MobiDB-lite"/>
    </source>
</evidence>
<dbReference type="AlphaFoldDB" id="A0AAN8RXY7"/>
<name>A0AAN8RXY7_9PEZI</name>
<dbReference type="PROSITE" id="PS50181">
    <property type="entry name" value="FBOX"/>
    <property type="match status" value="1"/>
</dbReference>
<sequence length="714" mass="82069">MITDIPIEVLNEILSHIPAFDPNKGDLLSCCLVNKFFHSIATPALYRNLELATSSQGFEEHVILSLLSKRHKSHNFIRQISIAHRRDFYRRGFVSLYNRERAAIHIAAFIASLREEQLQSISCDTLDTLQYIPSPYYSKIKSIVSDFEGGRIVGKPFFQTLKTLTFHDISPYFSNFGVEWSICKQHQQNLKSLFLNCGLGENNNFIRTPFPYNPYIEFRSLEHFHVQGMQSLDLGKLSLLGLIPAGIIRRLELIDCYIPPSYLIPLIPNFTSVTDLAVYSRFNVEDETYTGSDIDDILLKLPSLLQSLQWTFYSTAPSEYPSKKAIQRHSGTLKKLWLEISYLGGSQAPPSWERSHYSDENRFKMLRVFIKSKLDEAVDLDTLSQFPHLEHLAVPIETPVNPNSWISSFPKLRSLYLVNSCKVYCSKPRSPTNCFRQEWIDWFMSAYNLESYDNDDHPNHSRSTYERHPNLQLVAFQRPAYNWEHRLGNGAPQPGSRGFTAHLRDADRSGYFSKEAITSETVRSLYPEAWELFKGYYMSENKQYVLPSENTNLAKGVFEDQDENMNLPDAISTLGGHALQDYQMQLMLLEQQNKKRLMSARAEQDALRECPIEEPEAVVVTIPPWGIPRNPESENYQDGYTSVFNPRYGNNDENHSFANPEASSSAPPKSLQEYQKDFLVFHAQMKMRREYAAAHMEKYMNSVPTPQLGCASRS</sequence>
<organism evidence="3 4">
    <name type="scientific">Arthrobotrys conoides</name>
    <dbReference type="NCBI Taxonomy" id="74498"/>
    <lineage>
        <taxon>Eukaryota</taxon>
        <taxon>Fungi</taxon>
        <taxon>Dikarya</taxon>
        <taxon>Ascomycota</taxon>
        <taxon>Pezizomycotina</taxon>
        <taxon>Orbiliomycetes</taxon>
        <taxon>Orbiliales</taxon>
        <taxon>Orbiliaceae</taxon>
        <taxon>Arthrobotrys</taxon>
    </lineage>
</organism>
<dbReference type="CDD" id="cd22143">
    <property type="entry name" value="F-box_ScMDM30-like"/>
    <property type="match status" value="1"/>
</dbReference>
<gene>
    <name evidence="3" type="ORF">TWF506_008147</name>
</gene>
<evidence type="ECO:0000313" key="3">
    <source>
        <dbReference type="EMBL" id="KAK6513708.1"/>
    </source>
</evidence>
<keyword evidence="4" id="KW-1185">Reference proteome</keyword>
<evidence type="ECO:0000259" key="2">
    <source>
        <dbReference type="PROSITE" id="PS50181"/>
    </source>
</evidence>
<feature type="domain" description="F-box" evidence="2">
    <location>
        <begin position="1"/>
        <end position="49"/>
    </location>
</feature>
<protein>
    <recommendedName>
        <fullName evidence="2">F-box domain-containing protein</fullName>
    </recommendedName>
</protein>
<reference evidence="3 4" key="1">
    <citation type="submission" date="2019-10" db="EMBL/GenBank/DDBJ databases">
        <authorList>
            <person name="Palmer J.M."/>
        </authorList>
    </citation>
    <scope>NUCLEOTIDE SEQUENCE [LARGE SCALE GENOMIC DNA]</scope>
    <source>
        <strain evidence="3 4">TWF506</strain>
    </source>
</reference>